<gene>
    <name evidence="6" type="ORF">ACFOPH_25265</name>
</gene>
<keyword evidence="4" id="KW-0233">DNA recombination</keyword>
<accession>A0ABV7PS56</accession>
<evidence type="ECO:0000256" key="4">
    <source>
        <dbReference type="ARBA" id="ARBA00023172"/>
    </source>
</evidence>
<reference evidence="7" key="1">
    <citation type="journal article" date="2019" name="Int. J. Syst. Evol. Microbiol.">
        <title>The Global Catalogue of Microorganisms (GCM) 10K type strain sequencing project: providing services to taxonomists for standard genome sequencing and annotation.</title>
        <authorList>
            <consortium name="The Broad Institute Genomics Platform"/>
            <consortium name="The Broad Institute Genome Sequencing Center for Infectious Disease"/>
            <person name="Wu L."/>
            <person name="Ma J."/>
        </authorList>
    </citation>
    <scope>NUCLEOTIDE SEQUENCE [LARGE SCALE GENOMIC DNA]</scope>
    <source>
        <strain evidence="7">CCM 7480</strain>
    </source>
</reference>
<evidence type="ECO:0000313" key="6">
    <source>
        <dbReference type="EMBL" id="MFC3461520.1"/>
    </source>
</evidence>
<keyword evidence="7" id="KW-1185">Reference proteome</keyword>
<comment type="function">
    <text evidence="1">Involved in the transposition of the insertion sequence.</text>
</comment>
<evidence type="ECO:0000256" key="1">
    <source>
        <dbReference type="ARBA" id="ARBA00002286"/>
    </source>
</evidence>
<keyword evidence="3" id="KW-0238">DNA-binding</keyword>
<dbReference type="NCBIfam" id="NF033587">
    <property type="entry name" value="transpos_IS6"/>
    <property type="match status" value="1"/>
</dbReference>
<evidence type="ECO:0000259" key="5">
    <source>
        <dbReference type="PROSITE" id="PS50994"/>
    </source>
</evidence>
<dbReference type="InterPro" id="IPR012337">
    <property type="entry name" value="RNaseH-like_sf"/>
</dbReference>
<dbReference type="Proteomes" id="UP001595665">
    <property type="component" value="Unassembled WGS sequence"/>
</dbReference>
<evidence type="ECO:0000256" key="3">
    <source>
        <dbReference type="ARBA" id="ARBA00023125"/>
    </source>
</evidence>
<dbReference type="RefSeq" id="WP_379738146.1">
    <property type="nucleotide sequence ID" value="NZ_JBHRVV010000002.1"/>
</dbReference>
<proteinExistence type="predicted"/>
<dbReference type="SUPFAM" id="SSF53098">
    <property type="entry name" value="Ribonuclease H-like"/>
    <property type="match status" value="1"/>
</dbReference>
<dbReference type="PANTHER" id="PTHR35528:SF3">
    <property type="entry name" value="BLL1675 PROTEIN"/>
    <property type="match status" value="1"/>
</dbReference>
<dbReference type="InterPro" id="IPR036397">
    <property type="entry name" value="RNaseH_sf"/>
</dbReference>
<dbReference type="EMBL" id="JBHRVV010000002">
    <property type="protein sequence ID" value="MFC3461520.1"/>
    <property type="molecule type" value="Genomic_DNA"/>
</dbReference>
<dbReference type="InterPro" id="IPR052183">
    <property type="entry name" value="IS_Transposase"/>
</dbReference>
<dbReference type="PROSITE" id="PS50994">
    <property type="entry name" value="INTEGRASE"/>
    <property type="match status" value="1"/>
</dbReference>
<dbReference type="InterPro" id="IPR032874">
    <property type="entry name" value="DDE_dom"/>
</dbReference>
<organism evidence="6 7">
    <name type="scientific">Massilia haematophila</name>
    <dbReference type="NCBI Taxonomy" id="457923"/>
    <lineage>
        <taxon>Bacteria</taxon>
        <taxon>Pseudomonadati</taxon>
        <taxon>Pseudomonadota</taxon>
        <taxon>Betaproteobacteria</taxon>
        <taxon>Burkholderiales</taxon>
        <taxon>Oxalobacteraceae</taxon>
        <taxon>Telluria group</taxon>
        <taxon>Massilia</taxon>
    </lineage>
</organism>
<dbReference type="InterPro" id="IPR047930">
    <property type="entry name" value="Transpos_IS6"/>
</dbReference>
<dbReference type="InterPro" id="IPR001584">
    <property type="entry name" value="Integrase_cat-core"/>
</dbReference>
<dbReference type="PANTHER" id="PTHR35528">
    <property type="entry name" value="BLL1675 PROTEIN"/>
    <property type="match status" value="1"/>
</dbReference>
<comment type="caution">
    <text evidence="6">The sequence shown here is derived from an EMBL/GenBank/DDBJ whole genome shotgun (WGS) entry which is preliminary data.</text>
</comment>
<dbReference type="Pfam" id="PF13610">
    <property type="entry name" value="DDE_Tnp_IS240"/>
    <property type="match status" value="1"/>
</dbReference>
<evidence type="ECO:0000256" key="2">
    <source>
        <dbReference type="ARBA" id="ARBA00022578"/>
    </source>
</evidence>
<dbReference type="Gene3D" id="3.30.420.10">
    <property type="entry name" value="Ribonuclease H-like superfamily/Ribonuclease H"/>
    <property type="match status" value="1"/>
</dbReference>
<name>A0ABV7PS56_9BURK</name>
<evidence type="ECO:0000313" key="7">
    <source>
        <dbReference type="Proteomes" id="UP001595665"/>
    </source>
</evidence>
<sequence length="238" mass="27612">MRSHASTSDLFKGRHFEQEIIILCVRWYLRYKLSYRDLVEMMAERGVPIAHTTILRWVQRYAPEFDKRWSRFATSAGTSWRMDETYVRIRGQWAYLYRAVDASGKTVDFRLSPRRNVASAKAFFRKAVRSQRRSPETITLDGYAASHRAVRELQEQGRLPDLTKLRSSKYLNNLIEQDHRNVKSRLGPMLGLKSFTSATTTIRGIELMHRIRKGQFDLRGLGTQGQTPSEIWAAVLAA</sequence>
<feature type="domain" description="Integrase catalytic" evidence="5">
    <location>
        <begin position="59"/>
        <end position="236"/>
    </location>
</feature>
<keyword evidence="2" id="KW-0815">Transposition</keyword>
<protein>
    <submittedName>
        <fullName evidence="6">IS6 family transposase</fullName>
    </submittedName>
</protein>